<feature type="region of interest" description="Disordered" evidence="1">
    <location>
        <begin position="57"/>
        <end position="76"/>
    </location>
</feature>
<dbReference type="InterPro" id="IPR007860">
    <property type="entry name" value="DNA_mmatch_repair_MutS_con_dom"/>
</dbReference>
<dbReference type="Proteomes" id="UP000019118">
    <property type="component" value="Unassembled WGS sequence"/>
</dbReference>
<feature type="region of interest" description="Disordered" evidence="1">
    <location>
        <begin position="1"/>
        <end position="48"/>
    </location>
</feature>
<evidence type="ECO:0000259" key="2">
    <source>
        <dbReference type="Pfam" id="PF05188"/>
    </source>
</evidence>
<proteinExistence type="predicted"/>
<dbReference type="AlphaFoldDB" id="A0AAR5QIN8"/>
<dbReference type="Gene3D" id="3.30.420.110">
    <property type="entry name" value="MutS, connector domain"/>
    <property type="match status" value="1"/>
</dbReference>
<evidence type="ECO:0000313" key="4">
    <source>
        <dbReference type="Proteomes" id="UP000019118"/>
    </source>
</evidence>
<name>A0AAR5QIN8_DENPD</name>
<accession>A0AAR5QIN8</accession>
<dbReference type="GO" id="GO:0030983">
    <property type="term" value="F:mismatched DNA binding"/>
    <property type="evidence" value="ECO:0007669"/>
    <property type="project" value="InterPro"/>
</dbReference>
<feature type="domain" description="DNA mismatch repair protein MutS connector" evidence="2">
    <location>
        <begin position="81"/>
        <end position="212"/>
    </location>
</feature>
<dbReference type="InterPro" id="IPR036678">
    <property type="entry name" value="MutS_con_dom_sf"/>
</dbReference>
<dbReference type="GO" id="GO:0006298">
    <property type="term" value="P:mismatch repair"/>
    <property type="evidence" value="ECO:0007669"/>
    <property type="project" value="InterPro"/>
</dbReference>
<reference evidence="3" key="2">
    <citation type="submission" date="2024-08" db="UniProtKB">
        <authorList>
            <consortium name="EnsemblMetazoa"/>
        </authorList>
    </citation>
    <scope>IDENTIFICATION</scope>
</reference>
<keyword evidence="4" id="KW-1185">Reference proteome</keyword>
<dbReference type="GO" id="GO:0005524">
    <property type="term" value="F:ATP binding"/>
    <property type="evidence" value="ECO:0007669"/>
    <property type="project" value="InterPro"/>
</dbReference>
<sequence>MNLNEPIRNAGRPGAAAFERRKLPLMGPPKQRAPKSKSDFSSSKFSELPWGKSHESLVLNSSSNKKSTSSRSTTDMEEDKVIVALTEGRGEARCEVGIAAVNVSRPVLILCQTSDSQSYNNTLTKLNIFNPHLIIYPATFDTGKENRLIAKIRKHFSSRQLMTIPRKAFSKANGLERLYKICIQISFPLLIMIKNRYYALAAASGLLTYLQDNMFIYYASNSIKLEYQTSEGYAIIGRQILKQNLSV</sequence>
<feature type="compositionally biased region" description="Low complexity" evidence="1">
    <location>
        <begin position="60"/>
        <end position="73"/>
    </location>
</feature>
<evidence type="ECO:0000256" key="1">
    <source>
        <dbReference type="SAM" id="MobiDB-lite"/>
    </source>
</evidence>
<reference evidence="4" key="1">
    <citation type="journal article" date="2013" name="Genome Biol.">
        <title>Draft genome of the mountain pine beetle, Dendroctonus ponderosae Hopkins, a major forest pest.</title>
        <authorList>
            <person name="Keeling C.I."/>
            <person name="Yuen M.M."/>
            <person name="Liao N.Y."/>
            <person name="Docking T.R."/>
            <person name="Chan S.K."/>
            <person name="Taylor G.A."/>
            <person name="Palmquist D.L."/>
            <person name="Jackman S.D."/>
            <person name="Nguyen A."/>
            <person name="Li M."/>
            <person name="Henderson H."/>
            <person name="Janes J.K."/>
            <person name="Zhao Y."/>
            <person name="Pandoh P."/>
            <person name="Moore R."/>
            <person name="Sperling F.A."/>
            <person name="Huber D.P."/>
            <person name="Birol I."/>
            <person name="Jones S.J."/>
            <person name="Bohlmann J."/>
        </authorList>
    </citation>
    <scope>NUCLEOTIDE SEQUENCE</scope>
</reference>
<protein>
    <recommendedName>
        <fullName evidence="2">DNA mismatch repair protein MutS connector domain-containing protein</fullName>
    </recommendedName>
</protein>
<dbReference type="EnsemblMetazoa" id="XM_019917530.1">
    <property type="protein sequence ID" value="XP_019773089.1"/>
    <property type="gene ID" value="LOC109546539"/>
</dbReference>
<organism evidence="3 4">
    <name type="scientific">Dendroctonus ponderosae</name>
    <name type="common">Mountain pine beetle</name>
    <dbReference type="NCBI Taxonomy" id="77166"/>
    <lineage>
        <taxon>Eukaryota</taxon>
        <taxon>Metazoa</taxon>
        <taxon>Ecdysozoa</taxon>
        <taxon>Arthropoda</taxon>
        <taxon>Hexapoda</taxon>
        <taxon>Insecta</taxon>
        <taxon>Pterygota</taxon>
        <taxon>Neoptera</taxon>
        <taxon>Endopterygota</taxon>
        <taxon>Coleoptera</taxon>
        <taxon>Polyphaga</taxon>
        <taxon>Cucujiformia</taxon>
        <taxon>Curculionidae</taxon>
        <taxon>Scolytinae</taxon>
        <taxon>Dendroctonus</taxon>
    </lineage>
</organism>
<evidence type="ECO:0000313" key="3">
    <source>
        <dbReference type="EnsemblMetazoa" id="XP_019773089.1"/>
    </source>
</evidence>
<dbReference type="Pfam" id="PF05188">
    <property type="entry name" value="MutS_II"/>
    <property type="match status" value="1"/>
</dbReference>